<keyword evidence="2 5" id="KW-0812">Transmembrane</keyword>
<dbReference type="HAMAP" id="MF_00445">
    <property type="entry name" value="NDH1_NuoN_1"/>
    <property type="match status" value="1"/>
</dbReference>
<feature type="transmembrane region" description="Helical" evidence="5">
    <location>
        <begin position="213"/>
        <end position="234"/>
    </location>
</feature>
<name>A0A512RJR6_9BACT</name>
<feature type="domain" description="NADH:quinone oxidoreductase/Mrp antiporter transmembrane" evidence="7">
    <location>
        <begin position="103"/>
        <end position="387"/>
    </location>
</feature>
<keyword evidence="9" id="KW-1185">Reference proteome</keyword>
<comment type="function">
    <text evidence="5">NDH-1 shuttles electrons from NADH, via FMN and iron-sulfur (Fe-S) centers, to quinones in the respiratory chain. The immediate electron acceptor for the enzyme in this species is believed to be a menaquinone. Couples the redox reaction to proton translocation (for every two electrons transferred, four hydrogen ions are translocated across the cytoplasmic membrane), and thus conserves the redox energy in a proton gradient.</text>
</comment>
<reference evidence="8 9" key="1">
    <citation type="submission" date="2019-07" db="EMBL/GenBank/DDBJ databases">
        <title>Whole genome shotgun sequence of Chitinophaga cymbidii NBRC 109752.</title>
        <authorList>
            <person name="Hosoyama A."/>
            <person name="Uohara A."/>
            <person name="Ohji S."/>
            <person name="Ichikawa N."/>
        </authorList>
    </citation>
    <scope>NUCLEOTIDE SEQUENCE [LARGE SCALE GENOMIC DNA]</scope>
    <source>
        <strain evidence="8 9">NBRC 109752</strain>
    </source>
</reference>
<keyword evidence="5" id="KW-0874">Quinone</keyword>
<protein>
    <recommendedName>
        <fullName evidence="5">NADH-quinone oxidoreductase subunit N</fullName>
        <ecNumber evidence="5">7.1.1.-</ecNumber>
    </recommendedName>
    <alternativeName>
        <fullName evidence="5">NADH dehydrogenase I subunit N</fullName>
    </alternativeName>
    <alternativeName>
        <fullName evidence="5">NDH-1 subunit N</fullName>
    </alternativeName>
</protein>
<dbReference type="GO" id="GO:0048038">
    <property type="term" value="F:quinone binding"/>
    <property type="evidence" value="ECO:0007669"/>
    <property type="project" value="UniProtKB-KW"/>
</dbReference>
<organism evidence="8 9">
    <name type="scientific">Chitinophaga cymbidii</name>
    <dbReference type="NCBI Taxonomy" id="1096750"/>
    <lineage>
        <taxon>Bacteria</taxon>
        <taxon>Pseudomonadati</taxon>
        <taxon>Bacteroidota</taxon>
        <taxon>Chitinophagia</taxon>
        <taxon>Chitinophagales</taxon>
        <taxon>Chitinophagaceae</taxon>
        <taxon>Chitinophaga</taxon>
    </lineage>
</organism>
<dbReference type="Proteomes" id="UP000321436">
    <property type="component" value="Unassembled WGS sequence"/>
</dbReference>
<dbReference type="PANTHER" id="PTHR22773">
    <property type="entry name" value="NADH DEHYDROGENASE"/>
    <property type="match status" value="1"/>
</dbReference>
<feature type="transmembrane region" description="Helical" evidence="5">
    <location>
        <begin position="177"/>
        <end position="201"/>
    </location>
</feature>
<dbReference type="GO" id="GO:0005886">
    <property type="term" value="C:plasma membrane"/>
    <property type="evidence" value="ECO:0007669"/>
    <property type="project" value="UniProtKB-SubCell"/>
</dbReference>
<dbReference type="EMBL" id="BKAU01000002">
    <property type="protein sequence ID" value="GEP95940.1"/>
    <property type="molecule type" value="Genomic_DNA"/>
</dbReference>
<dbReference type="NCBIfam" id="TIGR01770">
    <property type="entry name" value="NDH_I_N"/>
    <property type="match status" value="1"/>
</dbReference>
<feature type="transmembrane region" description="Helical" evidence="5">
    <location>
        <begin position="136"/>
        <end position="157"/>
    </location>
</feature>
<evidence type="ECO:0000256" key="5">
    <source>
        <dbReference type="HAMAP-Rule" id="MF_00445"/>
    </source>
</evidence>
<accession>A0A512RJR6</accession>
<keyword evidence="5" id="KW-1278">Translocase</keyword>
<dbReference type="EC" id="7.1.1.-" evidence="5"/>
<evidence type="ECO:0000259" key="7">
    <source>
        <dbReference type="Pfam" id="PF00361"/>
    </source>
</evidence>
<dbReference type="GO" id="GO:0012505">
    <property type="term" value="C:endomembrane system"/>
    <property type="evidence" value="ECO:0007669"/>
    <property type="project" value="UniProtKB-SubCell"/>
</dbReference>
<evidence type="ECO:0000256" key="6">
    <source>
        <dbReference type="RuleBase" id="RU000320"/>
    </source>
</evidence>
<keyword evidence="5" id="KW-0520">NAD</keyword>
<feature type="transmembrane region" description="Helical" evidence="5">
    <location>
        <begin position="275"/>
        <end position="292"/>
    </location>
</feature>
<dbReference type="AlphaFoldDB" id="A0A512RJR6"/>
<dbReference type="GO" id="GO:0050136">
    <property type="term" value="F:NADH dehydrogenase (quinone) (non-electrogenic) activity"/>
    <property type="evidence" value="ECO:0007669"/>
    <property type="project" value="UniProtKB-UniRule"/>
</dbReference>
<sequence>MFVGLFVKNKQQIKYFAIAGTIIAFIANWYDGQLAGGSSTILHGMIEVSRLSVLFNAVAIGSTFLYFVLCGSSFEKVGDDVADYFALVFFILAGITLTASFSNLLMLFLAIEIISIPQYILAGADKKNLKSNEASLKYFLMGSFTTGILLMGIALIYGATGSFNIYEMGLGTGDLSPLALCGIILLGFALAFKVSAVPFHFWTPDVYDGSPTVFTAFMATVVKAAGFIAFLRLFQVSFTGGGLEHHWQLIIALITAATLLIGNFTAVFQQSVKRMLAYSSIAQAGFMLFTIVSSNETATQGIILYSIAYSVATIGIFAILLKMKDYTFDGYNGLARRQPLLALVNTIFLLSLAGIPLTAGFFAKYFVLTAAVQQGQLLWLVILAVLCAAISAYYYFRVIIAMYFKTGDAETLPITAGFRSVLVIGAAVIILLGVFPNLVLQFL</sequence>
<dbReference type="GO" id="GO:0042773">
    <property type="term" value="P:ATP synthesis coupled electron transport"/>
    <property type="evidence" value="ECO:0007669"/>
    <property type="project" value="InterPro"/>
</dbReference>
<feature type="transmembrane region" description="Helical" evidence="5">
    <location>
        <begin position="298"/>
        <end position="321"/>
    </location>
</feature>
<evidence type="ECO:0000256" key="4">
    <source>
        <dbReference type="ARBA" id="ARBA00023136"/>
    </source>
</evidence>
<comment type="subunit">
    <text evidence="5">NDH-1 is composed of 14 different subunits. Subunits NuoA, H, J, K, L, M, N constitute the membrane sector of the complex.</text>
</comment>
<evidence type="ECO:0000256" key="3">
    <source>
        <dbReference type="ARBA" id="ARBA00022989"/>
    </source>
</evidence>
<keyword evidence="5" id="KW-1003">Cell membrane</keyword>
<keyword evidence="5" id="KW-0813">Transport</keyword>
<feature type="transmembrane region" description="Helical" evidence="5">
    <location>
        <begin position="246"/>
        <end position="268"/>
    </location>
</feature>
<evidence type="ECO:0000313" key="9">
    <source>
        <dbReference type="Proteomes" id="UP000321436"/>
    </source>
</evidence>
<gene>
    <name evidence="8" type="primary">nuoN-1</name>
    <name evidence="5" type="synonym">nuoN</name>
    <name evidence="8" type="ORF">CCY01nite_22000</name>
</gene>
<dbReference type="GO" id="GO:0008137">
    <property type="term" value="F:NADH dehydrogenase (ubiquinone) activity"/>
    <property type="evidence" value="ECO:0007669"/>
    <property type="project" value="InterPro"/>
</dbReference>
<evidence type="ECO:0000256" key="1">
    <source>
        <dbReference type="ARBA" id="ARBA00004127"/>
    </source>
</evidence>
<comment type="caution">
    <text evidence="8">The sequence shown here is derived from an EMBL/GenBank/DDBJ whole genome shotgun (WGS) entry which is preliminary data.</text>
</comment>
<feature type="transmembrane region" description="Helical" evidence="5">
    <location>
        <begin position="50"/>
        <end position="69"/>
    </location>
</feature>
<comment type="similarity">
    <text evidence="5">Belongs to the complex I subunit 2 family.</text>
</comment>
<comment type="catalytic activity">
    <reaction evidence="5">
        <text>a quinone + NADH + 5 H(+)(in) = a quinol + NAD(+) + 4 H(+)(out)</text>
        <dbReference type="Rhea" id="RHEA:57888"/>
        <dbReference type="ChEBI" id="CHEBI:15378"/>
        <dbReference type="ChEBI" id="CHEBI:24646"/>
        <dbReference type="ChEBI" id="CHEBI:57540"/>
        <dbReference type="ChEBI" id="CHEBI:57945"/>
        <dbReference type="ChEBI" id="CHEBI:132124"/>
    </reaction>
</comment>
<dbReference type="Pfam" id="PF00361">
    <property type="entry name" value="Proton_antipo_M"/>
    <property type="match status" value="1"/>
</dbReference>
<feature type="transmembrane region" description="Helical" evidence="5">
    <location>
        <begin position="12"/>
        <end position="30"/>
    </location>
</feature>
<comment type="subcellular location">
    <subcellularLocation>
        <location evidence="5">Cell membrane</location>
        <topology evidence="5">Multi-pass membrane protein</topology>
    </subcellularLocation>
    <subcellularLocation>
        <location evidence="1">Endomembrane system</location>
        <topology evidence="1">Multi-pass membrane protein</topology>
    </subcellularLocation>
    <subcellularLocation>
        <location evidence="6">Membrane</location>
        <topology evidence="6">Multi-pass membrane protein</topology>
    </subcellularLocation>
</comment>
<proteinExistence type="inferred from homology"/>
<feature type="transmembrane region" description="Helical" evidence="5">
    <location>
        <begin position="416"/>
        <end position="435"/>
    </location>
</feature>
<feature type="transmembrane region" description="Helical" evidence="5">
    <location>
        <begin position="342"/>
        <end position="365"/>
    </location>
</feature>
<evidence type="ECO:0000256" key="2">
    <source>
        <dbReference type="ARBA" id="ARBA00022692"/>
    </source>
</evidence>
<keyword evidence="4 5" id="KW-0472">Membrane</keyword>
<feature type="transmembrane region" description="Helical" evidence="5">
    <location>
        <begin position="377"/>
        <end position="396"/>
    </location>
</feature>
<dbReference type="InterPro" id="IPR001750">
    <property type="entry name" value="ND/Mrp_TM"/>
</dbReference>
<dbReference type="InterPro" id="IPR010096">
    <property type="entry name" value="NADH-Q_OxRdtase_suN/2"/>
</dbReference>
<evidence type="ECO:0000313" key="8">
    <source>
        <dbReference type="EMBL" id="GEP95940.1"/>
    </source>
</evidence>
<keyword evidence="3 5" id="KW-1133">Transmembrane helix</keyword>